<evidence type="ECO:0000256" key="2">
    <source>
        <dbReference type="ARBA" id="ARBA00022814"/>
    </source>
</evidence>
<proteinExistence type="inferred from homology"/>
<evidence type="ECO:0000256" key="4">
    <source>
        <dbReference type="ARBA" id="ARBA00023015"/>
    </source>
</evidence>
<dbReference type="Proteomes" id="UP001302349">
    <property type="component" value="Chromosome"/>
</dbReference>
<reference evidence="8 9" key="1">
    <citation type="journal article" date="2023" name="Microbiol. Resour. Announc.">
        <title>Complete Genome Sequence of Imperialibacter roseus strain P4T.</title>
        <authorList>
            <person name="Tizabi D.R."/>
            <person name="Bachvaroff T."/>
            <person name="Hill R.T."/>
        </authorList>
    </citation>
    <scope>NUCLEOTIDE SEQUENCE [LARGE SCALE GENOMIC DNA]</scope>
    <source>
        <strain evidence="8 9">P4T</strain>
    </source>
</reference>
<gene>
    <name evidence="6 8" type="primary">nusB</name>
    <name evidence="8" type="ORF">RT717_26115</name>
</gene>
<keyword evidence="3 6" id="KW-0694">RNA-binding</keyword>
<sequence length="392" mass="45150">MLNRRTLRIKAVQSYFALEQSIISDFEIANQQIADYFQPDLNSMEPQDAKLLKKKGKIAQTCFAEQHKNDTIQYPAEADDEMKKSVADAVTYFRNQVKKDKEAFQNRMLKDVDSIHDSYYMALMLPAEFALHVSKEKRKQLGNLSSEKIVVANDYNLADNKVVQALLDFEPLQQQLGQRSLSWSAYRDDTSTWYKDILKADEAYKAYQLLSNPTLEQDKEIVLHIIKKLFFKHPTIQTFMEEKDLYWEENSAIVKSLAVKTIKAYQGQGEPFQLLELSANLEDDLDYFRDLFKITFANNEEYEAIVAEKSKNWEIDRIALIDKVILKMAIAEMVHFPSIPVKVTINEFIEISKNYSTPKSKQFVNGLLDVLANDLAAKGVIKKSGRGLIDNK</sequence>
<dbReference type="Gene3D" id="1.10.940.10">
    <property type="entry name" value="NusB-like"/>
    <property type="match status" value="1"/>
</dbReference>
<evidence type="ECO:0000259" key="7">
    <source>
        <dbReference type="Pfam" id="PF01029"/>
    </source>
</evidence>
<dbReference type="HAMAP" id="MF_00073">
    <property type="entry name" value="NusB"/>
    <property type="match status" value="1"/>
</dbReference>
<dbReference type="InterPro" id="IPR011605">
    <property type="entry name" value="NusB_fam"/>
</dbReference>
<dbReference type="InterPro" id="IPR035926">
    <property type="entry name" value="NusB-like_sf"/>
</dbReference>
<evidence type="ECO:0000313" key="8">
    <source>
        <dbReference type="EMBL" id="WOK06554.1"/>
    </source>
</evidence>
<evidence type="ECO:0000256" key="1">
    <source>
        <dbReference type="ARBA" id="ARBA00005952"/>
    </source>
</evidence>
<dbReference type="RefSeq" id="WP_317489268.1">
    <property type="nucleotide sequence ID" value="NZ_CP136051.1"/>
</dbReference>
<dbReference type="InterPro" id="IPR006027">
    <property type="entry name" value="NusB_RsmB_TIM44"/>
</dbReference>
<keyword evidence="2 6" id="KW-0889">Transcription antitermination</keyword>
<dbReference type="NCBIfam" id="TIGR01951">
    <property type="entry name" value="nusB"/>
    <property type="match status" value="1"/>
</dbReference>
<evidence type="ECO:0000256" key="5">
    <source>
        <dbReference type="ARBA" id="ARBA00023163"/>
    </source>
</evidence>
<dbReference type="Pfam" id="PF01029">
    <property type="entry name" value="NusB"/>
    <property type="match status" value="1"/>
</dbReference>
<comment type="similarity">
    <text evidence="1 6">Belongs to the NusB family.</text>
</comment>
<keyword evidence="5 6" id="KW-0804">Transcription</keyword>
<evidence type="ECO:0000256" key="6">
    <source>
        <dbReference type="HAMAP-Rule" id="MF_00073"/>
    </source>
</evidence>
<name>A0ABZ0IQV3_9BACT</name>
<comment type="function">
    <text evidence="6">Involved in transcription antitermination. Required for transcription of ribosomal RNA (rRNA) genes. Binds specifically to the boxA antiterminator sequence of the ribosomal RNA (rrn) operons.</text>
</comment>
<protein>
    <recommendedName>
        <fullName evidence="6">Transcription antitermination protein NusB</fullName>
    </recommendedName>
    <alternativeName>
        <fullName evidence="6">Antitermination factor NusB</fullName>
    </alternativeName>
</protein>
<dbReference type="SUPFAM" id="SSF48013">
    <property type="entry name" value="NusB-like"/>
    <property type="match status" value="1"/>
</dbReference>
<accession>A0ABZ0IQV3</accession>
<keyword evidence="4 6" id="KW-0805">Transcription regulation</keyword>
<keyword evidence="9" id="KW-1185">Reference proteome</keyword>
<dbReference type="EMBL" id="CP136051">
    <property type="protein sequence ID" value="WOK06554.1"/>
    <property type="molecule type" value="Genomic_DNA"/>
</dbReference>
<evidence type="ECO:0000313" key="9">
    <source>
        <dbReference type="Proteomes" id="UP001302349"/>
    </source>
</evidence>
<evidence type="ECO:0000256" key="3">
    <source>
        <dbReference type="ARBA" id="ARBA00022884"/>
    </source>
</evidence>
<dbReference type="PANTHER" id="PTHR11078">
    <property type="entry name" value="N UTILIZATION SUBSTANCE PROTEIN B-RELATED"/>
    <property type="match status" value="1"/>
</dbReference>
<feature type="domain" description="NusB/RsmB/TIM44" evidence="7">
    <location>
        <begin position="256"/>
        <end position="371"/>
    </location>
</feature>
<organism evidence="8 9">
    <name type="scientific">Imperialibacter roseus</name>
    <dbReference type="NCBI Taxonomy" id="1324217"/>
    <lineage>
        <taxon>Bacteria</taxon>
        <taxon>Pseudomonadati</taxon>
        <taxon>Bacteroidota</taxon>
        <taxon>Cytophagia</taxon>
        <taxon>Cytophagales</taxon>
        <taxon>Flammeovirgaceae</taxon>
        <taxon>Imperialibacter</taxon>
    </lineage>
</organism>
<dbReference type="PANTHER" id="PTHR11078:SF3">
    <property type="entry name" value="ANTITERMINATION NUSB DOMAIN-CONTAINING PROTEIN"/>
    <property type="match status" value="1"/>
</dbReference>